<dbReference type="RefSeq" id="WP_083088668.1">
    <property type="nucleotide sequence ID" value="NZ_AP022583.1"/>
</dbReference>
<reference evidence="1 2" key="1">
    <citation type="submission" date="2017-02" db="EMBL/GenBank/DDBJ databases">
        <title>The new phylogeny of genus Mycobacterium.</title>
        <authorList>
            <person name="Tortoli E."/>
            <person name="Trovato A."/>
            <person name="Cirillo D.M."/>
        </authorList>
    </citation>
    <scope>NUCLEOTIDE SEQUENCE [LARGE SCALE GENOMIC DNA]</scope>
    <source>
        <strain evidence="1 2">DSM 45145</strain>
    </source>
</reference>
<dbReference type="InterPro" id="IPR012349">
    <property type="entry name" value="Split_barrel_FMN-bd"/>
</dbReference>
<evidence type="ECO:0008006" key="3">
    <source>
        <dbReference type="Google" id="ProtNLM"/>
    </source>
</evidence>
<name>A0ABX3T2S0_9MYCO</name>
<dbReference type="Gene3D" id="2.30.110.10">
    <property type="entry name" value="Electron Transport, Fmn-binding Protein, Chain A"/>
    <property type="match status" value="1"/>
</dbReference>
<proteinExistence type="predicted"/>
<evidence type="ECO:0000313" key="1">
    <source>
        <dbReference type="EMBL" id="ORB12665.1"/>
    </source>
</evidence>
<organism evidence="1 2">
    <name type="scientific">Mycobacterium noviomagense</name>
    <dbReference type="NCBI Taxonomy" id="459858"/>
    <lineage>
        <taxon>Bacteria</taxon>
        <taxon>Bacillati</taxon>
        <taxon>Actinomycetota</taxon>
        <taxon>Actinomycetes</taxon>
        <taxon>Mycobacteriales</taxon>
        <taxon>Mycobacteriaceae</taxon>
        <taxon>Mycobacterium</taxon>
    </lineage>
</organism>
<dbReference type="PIRSF" id="PIRSF021513">
    <property type="entry name" value="GrhN_RubW_prd"/>
    <property type="match status" value="1"/>
</dbReference>
<keyword evidence="2" id="KW-1185">Reference proteome</keyword>
<evidence type="ECO:0000313" key="2">
    <source>
        <dbReference type="Proteomes" id="UP000192374"/>
    </source>
</evidence>
<dbReference type="EMBL" id="MVIC01000031">
    <property type="protein sequence ID" value="ORB12665.1"/>
    <property type="molecule type" value="Genomic_DNA"/>
</dbReference>
<dbReference type="InterPro" id="IPR016791">
    <property type="entry name" value="Polyketide_synth_GrhN/RubW_prd"/>
</dbReference>
<comment type="caution">
    <text evidence="1">The sequence shown here is derived from an EMBL/GenBank/DDBJ whole genome shotgun (WGS) entry which is preliminary data.</text>
</comment>
<dbReference type="Proteomes" id="UP000192374">
    <property type="component" value="Unassembled WGS sequence"/>
</dbReference>
<sequence>MAEQSPAVTESHPPQPVLRVVNPVLRSLLRTPLMGPARKQLMVLSFTGRKTGRQYSIPVSAHRIDNILYALTSAPWKHNFRDGADAQVVLDGKTTAMRGELIQDRGVVADLHRRCAESYGPKNAQRMMGLKFRDQGIPSLDEFAEAVDRLKLAAVRLTPA</sequence>
<accession>A0ABX3T2S0</accession>
<gene>
    <name evidence="1" type="ORF">BST37_15555</name>
</gene>
<protein>
    <recommendedName>
        <fullName evidence="3">Deazaflavin-dependent nitroreductase</fullName>
    </recommendedName>
</protein>